<evidence type="ECO:0000313" key="3">
    <source>
        <dbReference type="Proteomes" id="UP000637578"/>
    </source>
</evidence>
<dbReference type="Gene3D" id="2.60.120.860">
    <property type="match status" value="1"/>
</dbReference>
<dbReference type="InterPro" id="IPR054738">
    <property type="entry name" value="Siphovirus-type_tail_C"/>
</dbReference>
<accession>A0A8J3FXC3</accession>
<keyword evidence="3" id="KW-1185">Reference proteome</keyword>
<dbReference type="Proteomes" id="UP000637578">
    <property type="component" value="Unassembled WGS sequence"/>
</dbReference>
<name>A0A8J3FXC3_9PSEU</name>
<evidence type="ECO:0000259" key="1">
    <source>
        <dbReference type="Pfam" id="PF22768"/>
    </source>
</evidence>
<reference evidence="2" key="1">
    <citation type="journal article" date="2014" name="Int. J. Syst. Evol. Microbiol.">
        <title>Complete genome sequence of Corynebacterium casei LMG S-19264T (=DSM 44701T), isolated from a smear-ripened cheese.</title>
        <authorList>
            <consortium name="US DOE Joint Genome Institute (JGI-PGF)"/>
            <person name="Walter F."/>
            <person name="Albersmeier A."/>
            <person name="Kalinowski J."/>
            <person name="Ruckert C."/>
        </authorList>
    </citation>
    <scope>NUCLEOTIDE SEQUENCE</scope>
    <source>
        <strain evidence="2">CGMCC 4.5737</strain>
    </source>
</reference>
<sequence>MPWRDWTARYNGLLLGEGTPYDLIEIAGLLDAPEVRTADKARLQRPGMILGRDVVGGRTVTLTVEVWGRDVGEFESALTAFVAAFTPARPLSSFRFLFPGVAGGALSEVDAVVRRRSVPMRVPDYLYQRAECVVELWCPEPRIFSPPQTAVAGPPEPAPGVRFPLRFPVRFPTGRSASGAATVLNTGNAPTDVQVRLVGPVPSPRIINYTTGQVLALDLNLGENDFLDVDFGTRTVLLNGTASRYASLLSRPAWWELEPGQPTRLGYRAAVGYQPGRSSHMQITWRSATL</sequence>
<protein>
    <recommendedName>
        <fullName evidence="1">Siphovirus-type tail component C-terminal domain-containing protein</fullName>
    </recommendedName>
</protein>
<dbReference type="EMBL" id="BMMK01000041">
    <property type="protein sequence ID" value="GGM78463.1"/>
    <property type="molecule type" value="Genomic_DNA"/>
</dbReference>
<feature type="domain" description="Siphovirus-type tail component C-terminal" evidence="1">
    <location>
        <begin position="186"/>
        <end position="262"/>
    </location>
</feature>
<dbReference type="Pfam" id="PF22768">
    <property type="entry name" value="SPP1_Dit"/>
    <property type="match status" value="1"/>
</dbReference>
<evidence type="ECO:0000313" key="2">
    <source>
        <dbReference type="EMBL" id="GGM78463.1"/>
    </source>
</evidence>
<organism evidence="2 3">
    <name type="scientific">Longimycelium tulufanense</name>
    <dbReference type="NCBI Taxonomy" id="907463"/>
    <lineage>
        <taxon>Bacteria</taxon>
        <taxon>Bacillati</taxon>
        <taxon>Actinomycetota</taxon>
        <taxon>Actinomycetes</taxon>
        <taxon>Pseudonocardiales</taxon>
        <taxon>Pseudonocardiaceae</taxon>
        <taxon>Longimycelium</taxon>
    </lineage>
</organism>
<dbReference type="AlphaFoldDB" id="A0A8J3FXC3"/>
<gene>
    <name evidence="2" type="ORF">GCM10012275_56370</name>
</gene>
<comment type="caution">
    <text evidence="2">The sequence shown here is derived from an EMBL/GenBank/DDBJ whole genome shotgun (WGS) entry which is preliminary data.</text>
</comment>
<dbReference type="RefSeq" id="WP_189061462.1">
    <property type="nucleotide sequence ID" value="NZ_BMMK01000041.1"/>
</dbReference>
<reference evidence="2" key="2">
    <citation type="submission" date="2020-09" db="EMBL/GenBank/DDBJ databases">
        <authorList>
            <person name="Sun Q."/>
            <person name="Zhou Y."/>
        </authorList>
    </citation>
    <scope>NUCLEOTIDE SEQUENCE</scope>
    <source>
        <strain evidence="2">CGMCC 4.5737</strain>
    </source>
</reference>
<proteinExistence type="predicted"/>